<evidence type="ECO:0000313" key="3">
    <source>
        <dbReference type="Proteomes" id="UP000886722"/>
    </source>
</evidence>
<comment type="caution">
    <text evidence="2">The sequence shown here is derived from an EMBL/GenBank/DDBJ whole genome shotgun (WGS) entry which is preliminary data.</text>
</comment>
<sequence length="660" mass="75674">MRRFLVFSLLALSVVCGYAAKKPVIGKPYAWRLSQPLGTPYSVPMDTLIDNFYNTDLPISYSTAYTYTGNLGGASMSKIFFDRPDMPQFIFKAPYDYLIYSPSNYTYYNTRLPMTLVSYLFGGGKLTKQEDLKAEFSGNVNKRLAIAAGIQYLYSRGNYDHQGNKDLSWQVAGSYMGDRYQMHAFANTYSFVSQENGGISDTRFILDPDEVASGQGGFDSQSIPVYLYNAFNRVRGQNYYLTQRYNFGFYKTEQVDDTTEVQTFTPVTSLIHTIEYNNNMRRFVNQSASEDTAFFDNTYFRKDGTNDSTKYWSLKNTFGIALLEGFNRYAKMGMSAYMTHEVRRFSLMSDVIPAAMRTAPEVYMLNTDANVFRLVQSPQIYTENVLWVGGILSKQQGELLTYTVDGKVGLVGVDAGATDIEGEIQTRFRIRKTAVQLRAYGFFKNQTPAFYYRHYVSNHFIWNNNFGKIRKFRVGGEFSLPATGTYLNIGVENVQNYVYFDNSCLPRQDDRILQIFSATLKQKIKWGIFNLNLEAVYQKSSDSKVIPLPDLSAYAQMYLDFKIAKVLQVQFGVDCKYHTSYYAEAYQPATLSFHTQDEVKVGNYPLMNVYANMKMKMVRFYVMYTHFNQGLFGGNNYFLMPNYPYNPAMLQFGLCVDFAN</sequence>
<evidence type="ECO:0000256" key="1">
    <source>
        <dbReference type="SAM" id="SignalP"/>
    </source>
</evidence>
<reference evidence="2" key="2">
    <citation type="journal article" date="2021" name="PeerJ">
        <title>Extensive microbial diversity within the chicken gut microbiome revealed by metagenomics and culture.</title>
        <authorList>
            <person name="Gilroy R."/>
            <person name="Ravi A."/>
            <person name="Getino M."/>
            <person name="Pursley I."/>
            <person name="Horton D.L."/>
            <person name="Alikhan N.F."/>
            <person name="Baker D."/>
            <person name="Gharbi K."/>
            <person name="Hall N."/>
            <person name="Watson M."/>
            <person name="Adriaenssens E.M."/>
            <person name="Foster-Nyarko E."/>
            <person name="Jarju S."/>
            <person name="Secka A."/>
            <person name="Antonio M."/>
            <person name="Oren A."/>
            <person name="Chaudhuri R.R."/>
            <person name="La Ragione R."/>
            <person name="Hildebrand F."/>
            <person name="Pallen M.J."/>
        </authorList>
    </citation>
    <scope>NUCLEOTIDE SEQUENCE</scope>
    <source>
        <strain evidence="2">21143</strain>
    </source>
</reference>
<proteinExistence type="predicted"/>
<protein>
    <submittedName>
        <fullName evidence="2">Porin</fullName>
    </submittedName>
</protein>
<feature type="signal peptide" evidence="1">
    <location>
        <begin position="1"/>
        <end position="19"/>
    </location>
</feature>
<dbReference type="Pfam" id="PF14121">
    <property type="entry name" value="Porin_10"/>
    <property type="match status" value="1"/>
</dbReference>
<reference evidence="2" key="1">
    <citation type="submission" date="2020-10" db="EMBL/GenBank/DDBJ databases">
        <authorList>
            <person name="Gilroy R."/>
        </authorList>
    </citation>
    <scope>NUCLEOTIDE SEQUENCE</scope>
    <source>
        <strain evidence="2">21143</strain>
    </source>
</reference>
<name>A0A9D1GEQ0_9BACT</name>
<gene>
    <name evidence="2" type="ORF">IAD06_03850</name>
</gene>
<organism evidence="2 3">
    <name type="scientific">Candidatus Caccoplasma intestinavium</name>
    <dbReference type="NCBI Taxonomy" id="2840716"/>
    <lineage>
        <taxon>Bacteria</taxon>
        <taxon>Pseudomonadati</taxon>
        <taxon>Bacteroidota</taxon>
        <taxon>Bacteroidia</taxon>
        <taxon>Bacteroidales</taxon>
        <taxon>Bacteroidaceae</taxon>
        <taxon>Bacteroidaceae incertae sedis</taxon>
        <taxon>Candidatus Caccoplasma</taxon>
    </lineage>
</organism>
<dbReference type="Proteomes" id="UP000886722">
    <property type="component" value="Unassembled WGS sequence"/>
</dbReference>
<dbReference type="EMBL" id="DVKT01000032">
    <property type="protein sequence ID" value="HIT39157.1"/>
    <property type="molecule type" value="Genomic_DNA"/>
</dbReference>
<dbReference type="AlphaFoldDB" id="A0A9D1GEQ0"/>
<accession>A0A9D1GEQ0</accession>
<feature type="chain" id="PRO_5038408668" evidence="1">
    <location>
        <begin position="20"/>
        <end position="660"/>
    </location>
</feature>
<dbReference type="InterPro" id="IPR025631">
    <property type="entry name" value="Porin_10"/>
</dbReference>
<keyword evidence="1" id="KW-0732">Signal</keyword>
<evidence type="ECO:0000313" key="2">
    <source>
        <dbReference type="EMBL" id="HIT39157.1"/>
    </source>
</evidence>